<evidence type="ECO:0000313" key="4">
    <source>
        <dbReference type="Proteomes" id="UP000644010"/>
    </source>
</evidence>
<evidence type="ECO:0000256" key="1">
    <source>
        <dbReference type="SAM" id="Phobius"/>
    </source>
</evidence>
<feature type="transmembrane region" description="Helical" evidence="1">
    <location>
        <begin position="113"/>
        <end position="135"/>
    </location>
</feature>
<dbReference type="Gene3D" id="2.30.30.40">
    <property type="entry name" value="SH3 Domains"/>
    <property type="match status" value="1"/>
</dbReference>
<dbReference type="InterPro" id="IPR052354">
    <property type="entry name" value="Cell_Wall_Dynamics_Protein"/>
</dbReference>
<evidence type="ECO:0000259" key="2">
    <source>
        <dbReference type="PROSITE" id="PS51781"/>
    </source>
</evidence>
<protein>
    <submittedName>
        <fullName evidence="3">SH3 domain-containing protein</fullName>
    </submittedName>
</protein>
<dbReference type="PROSITE" id="PS51781">
    <property type="entry name" value="SH3B"/>
    <property type="match status" value="1"/>
</dbReference>
<keyword evidence="4" id="KW-1185">Reference proteome</keyword>
<feature type="transmembrane region" description="Helical" evidence="1">
    <location>
        <begin position="82"/>
        <end position="101"/>
    </location>
</feature>
<name>A0ABR7E175_9BACT</name>
<feature type="transmembrane region" description="Helical" evidence="1">
    <location>
        <begin position="271"/>
        <end position="291"/>
    </location>
</feature>
<dbReference type="PANTHER" id="PTHR34408:SF1">
    <property type="entry name" value="GLYCOSYL HYDROLASE FAMILY 19 DOMAIN-CONTAINING PROTEIN HI_1415"/>
    <property type="match status" value="1"/>
</dbReference>
<dbReference type="PANTHER" id="PTHR34408">
    <property type="entry name" value="FAMILY PROTEIN, PUTATIVE-RELATED"/>
    <property type="match status" value="1"/>
</dbReference>
<keyword evidence="1" id="KW-0472">Membrane</keyword>
<evidence type="ECO:0000313" key="3">
    <source>
        <dbReference type="EMBL" id="MBC5643522.1"/>
    </source>
</evidence>
<proteinExistence type="predicted"/>
<feature type="transmembrane region" description="Helical" evidence="1">
    <location>
        <begin position="216"/>
        <end position="234"/>
    </location>
</feature>
<reference evidence="3 4" key="1">
    <citation type="submission" date="2020-08" db="EMBL/GenBank/DDBJ databases">
        <title>Genome public.</title>
        <authorList>
            <person name="Liu C."/>
            <person name="Sun Q."/>
        </authorList>
    </citation>
    <scope>NUCLEOTIDE SEQUENCE [LARGE SCALE GENOMIC DNA]</scope>
    <source>
        <strain evidence="3 4">BX2</strain>
    </source>
</reference>
<feature type="domain" description="SH3b" evidence="2">
    <location>
        <begin position="1"/>
        <end position="52"/>
    </location>
</feature>
<sequence>MVRTGPGKSNSQFGRLKNGETINVYAIKNGWAEISYNGKTGYVSEQYIKLAPVQQKIDKRWSLSAFDWKEFVDVVSKTDSLIWFYITCALGLVMVCIDWLYRADSDDFTDSATGFYVSSAIFLALCVSEMIYFATYDGDKTWFCSPDKVGWIWTIINFILFAMLLIKQVVSFSCLNYASCYHGKRNIDFRLGLYGWGIGIIAAVISVIFFDEYLYIVLWCVLGIQFLQIALLVYNNIQDGGNWLNLVYTIVFYVVGSIATLITLFHFLPLLVVVLIGYAILCFFSSSSGSARCANCRSYNNGYCYYKQISVSSGDYCSCHQYR</sequence>
<dbReference type="Proteomes" id="UP000644010">
    <property type="component" value="Unassembled WGS sequence"/>
</dbReference>
<dbReference type="EMBL" id="JACOOI010000011">
    <property type="protein sequence ID" value="MBC5643522.1"/>
    <property type="molecule type" value="Genomic_DNA"/>
</dbReference>
<feature type="transmembrane region" description="Helical" evidence="1">
    <location>
        <begin position="191"/>
        <end position="210"/>
    </location>
</feature>
<dbReference type="InterPro" id="IPR003646">
    <property type="entry name" value="SH3-like_bac-type"/>
</dbReference>
<keyword evidence="1" id="KW-1133">Transmembrane helix</keyword>
<comment type="caution">
    <text evidence="3">The sequence shown here is derived from an EMBL/GenBank/DDBJ whole genome shotgun (WGS) entry which is preliminary data.</text>
</comment>
<feature type="transmembrane region" description="Helical" evidence="1">
    <location>
        <begin position="246"/>
        <end position="265"/>
    </location>
</feature>
<dbReference type="SMART" id="SM00287">
    <property type="entry name" value="SH3b"/>
    <property type="match status" value="1"/>
</dbReference>
<gene>
    <name evidence="3" type="ORF">H8S77_11550</name>
</gene>
<accession>A0ABR7E175</accession>
<organism evidence="3 4">
    <name type="scientific">Parabacteroides segnis</name>
    <dbReference type="NCBI Taxonomy" id="2763058"/>
    <lineage>
        <taxon>Bacteria</taxon>
        <taxon>Pseudomonadati</taxon>
        <taxon>Bacteroidota</taxon>
        <taxon>Bacteroidia</taxon>
        <taxon>Bacteroidales</taxon>
        <taxon>Tannerellaceae</taxon>
        <taxon>Parabacteroides</taxon>
    </lineage>
</organism>
<feature type="transmembrane region" description="Helical" evidence="1">
    <location>
        <begin position="150"/>
        <end position="170"/>
    </location>
</feature>
<dbReference type="RefSeq" id="WP_186959499.1">
    <property type="nucleotide sequence ID" value="NZ_JACOOI010000011.1"/>
</dbReference>
<dbReference type="Pfam" id="PF08239">
    <property type="entry name" value="SH3_3"/>
    <property type="match status" value="1"/>
</dbReference>
<keyword evidence="1" id="KW-0812">Transmembrane</keyword>